<dbReference type="Gene3D" id="2.40.37.10">
    <property type="entry name" value="Lyase, Ornithine Decarboxylase, Chain A, domain 1"/>
    <property type="match status" value="1"/>
</dbReference>
<evidence type="ECO:0000256" key="3">
    <source>
        <dbReference type="RuleBase" id="RU003737"/>
    </source>
</evidence>
<evidence type="ECO:0000256" key="2">
    <source>
        <dbReference type="ARBA" id="ARBA00022898"/>
    </source>
</evidence>
<reference evidence="6 7" key="1">
    <citation type="submission" date="2020-08" db="EMBL/GenBank/DDBJ databases">
        <title>Genemic of Streptomyces polyaspartic.</title>
        <authorList>
            <person name="Liu W."/>
        </authorList>
    </citation>
    <scope>NUCLEOTIDE SEQUENCE [LARGE SCALE GENOMIC DNA]</scope>
    <source>
        <strain evidence="6 7">TRM66268-LWL</strain>
    </source>
</reference>
<dbReference type="InterPro" id="IPR022643">
    <property type="entry name" value="De-COase2_C"/>
</dbReference>
<dbReference type="EMBL" id="JACTVJ010000015">
    <property type="protein sequence ID" value="MBC9716708.1"/>
    <property type="molecule type" value="Genomic_DNA"/>
</dbReference>
<keyword evidence="2" id="KW-0663">Pyridoxal phosphate</keyword>
<dbReference type="InterPro" id="IPR022644">
    <property type="entry name" value="De-COase2_N"/>
</dbReference>
<proteinExistence type="inferred from homology"/>
<dbReference type="PROSITE" id="PS00879">
    <property type="entry name" value="ODR_DC_2_2"/>
    <property type="match status" value="1"/>
</dbReference>
<dbReference type="PRINTS" id="PR01179">
    <property type="entry name" value="ODADCRBXLASE"/>
</dbReference>
<comment type="similarity">
    <text evidence="3">Belongs to the Orn/Lys/Arg decarboxylase class-II family.</text>
</comment>
<name>A0ABR7SQV3_9ACTN</name>
<feature type="domain" description="Orn/DAP/Arg decarboxylase 2 C-terminal" evidence="4">
    <location>
        <begin position="301"/>
        <end position="395"/>
    </location>
</feature>
<gene>
    <name evidence="6" type="ORF">H9Y04_29660</name>
</gene>
<evidence type="ECO:0000256" key="1">
    <source>
        <dbReference type="ARBA" id="ARBA00001933"/>
    </source>
</evidence>
<keyword evidence="7" id="KW-1185">Reference proteome</keyword>
<accession>A0ABR7SQV3</accession>
<sequence>MGIRENDAEASAGNQLADRRDAAVRAAVEQGIVGPDTPIAALLDITGIRRSAAALKSAFTAATSAPVLHAFAVKASPLVPVLRLLREEGLGAEVASPGELALARAAGIRPAATVLDSPAKTPAELREALALGIAVNADNPQELARIDALVRSAPSRSPIGIRVNPQTGGGSIEALSTATSTSKFGVALRDEGARDWLVRAYLDRPWLTRLHIHSGSQGIPLDLHVQGIRELYELAEEINARVGHRRIDTLDIGGGLSVNFTSDEETPTYADFVRELSRAVPGLFSGSYGLVTEFGRSLLAKHGTILARVEYAKSAGGRPVAVTHAGAQVATRTVYSPQSWPLRIAAYDPKGRPKSGPEVAQDVAGPACFAGDLLAANRPLPLLEQDDWVAALDTGAYYFAHHYAYNSLARPGIHGFAADPDGKVRFAVVRAAQTVEEIVAESGGAQAESLLGG</sequence>
<dbReference type="InterPro" id="IPR000183">
    <property type="entry name" value="Orn/DAP/Arg_de-COase"/>
</dbReference>
<dbReference type="InterPro" id="IPR022657">
    <property type="entry name" value="De-COase2_CS"/>
</dbReference>
<dbReference type="PANTHER" id="PTHR43727">
    <property type="entry name" value="DIAMINOPIMELATE DECARBOXYLASE"/>
    <property type="match status" value="1"/>
</dbReference>
<dbReference type="SUPFAM" id="SSF51419">
    <property type="entry name" value="PLP-binding barrel"/>
    <property type="match status" value="1"/>
</dbReference>
<evidence type="ECO:0000313" key="7">
    <source>
        <dbReference type="Proteomes" id="UP000642284"/>
    </source>
</evidence>
<dbReference type="SUPFAM" id="SSF50621">
    <property type="entry name" value="Alanine racemase C-terminal domain-like"/>
    <property type="match status" value="1"/>
</dbReference>
<comment type="cofactor">
    <cofactor evidence="1">
        <name>pyridoxal 5'-phosphate</name>
        <dbReference type="ChEBI" id="CHEBI:597326"/>
    </cofactor>
</comment>
<evidence type="ECO:0000259" key="4">
    <source>
        <dbReference type="Pfam" id="PF00278"/>
    </source>
</evidence>
<evidence type="ECO:0000259" key="5">
    <source>
        <dbReference type="Pfam" id="PF02784"/>
    </source>
</evidence>
<organism evidence="6 7">
    <name type="scientific">Streptomyces polyasparticus</name>
    <dbReference type="NCBI Taxonomy" id="2767826"/>
    <lineage>
        <taxon>Bacteria</taxon>
        <taxon>Bacillati</taxon>
        <taxon>Actinomycetota</taxon>
        <taxon>Actinomycetes</taxon>
        <taxon>Kitasatosporales</taxon>
        <taxon>Streptomycetaceae</taxon>
        <taxon>Streptomyces</taxon>
    </lineage>
</organism>
<dbReference type="Proteomes" id="UP000642284">
    <property type="component" value="Unassembled WGS sequence"/>
</dbReference>
<evidence type="ECO:0000313" key="6">
    <source>
        <dbReference type="EMBL" id="MBC9716708.1"/>
    </source>
</evidence>
<dbReference type="Pfam" id="PF00278">
    <property type="entry name" value="Orn_DAP_Arg_deC"/>
    <property type="match status" value="1"/>
</dbReference>
<dbReference type="Gene3D" id="3.20.20.10">
    <property type="entry name" value="Alanine racemase"/>
    <property type="match status" value="1"/>
</dbReference>
<dbReference type="RefSeq" id="WP_187817160.1">
    <property type="nucleotide sequence ID" value="NZ_JACTVJ010000015.1"/>
</dbReference>
<dbReference type="InterPro" id="IPR009006">
    <property type="entry name" value="Ala_racemase/Decarboxylase_C"/>
</dbReference>
<dbReference type="Pfam" id="PF02784">
    <property type="entry name" value="Orn_Arg_deC_N"/>
    <property type="match status" value="1"/>
</dbReference>
<protein>
    <submittedName>
        <fullName evidence="6">Diaminopimelate decarboxylase</fullName>
    </submittedName>
</protein>
<comment type="caution">
    <text evidence="6">The sequence shown here is derived from an EMBL/GenBank/DDBJ whole genome shotgun (WGS) entry which is preliminary data.</text>
</comment>
<feature type="domain" description="Orn/DAP/Arg decarboxylase 2 N-terminal" evidence="5">
    <location>
        <begin position="49"/>
        <end position="299"/>
    </location>
</feature>
<dbReference type="PANTHER" id="PTHR43727:SF3">
    <property type="entry name" value="GROUP IV DECARBOXYLASE"/>
    <property type="match status" value="1"/>
</dbReference>
<dbReference type="InterPro" id="IPR029066">
    <property type="entry name" value="PLP-binding_barrel"/>
</dbReference>